<organism evidence="1 2">
    <name type="scientific">Pluteus cervinus</name>
    <dbReference type="NCBI Taxonomy" id="181527"/>
    <lineage>
        <taxon>Eukaryota</taxon>
        <taxon>Fungi</taxon>
        <taxon>Dikarya</taxon>
        <taxon>Basidiomycota</taxon>
        <taxon>Agaricomycotina</taxon>
        <taxon>Agaricomycetes</taxon>
        <taxon>Agaricomycetidae</taxon>
        <taxon>Agaricales</taxon>
        <taxon>Pluteineae</taxon>
        <taxon>Pluteaceae</taxon>
        <taxon>Pluteus</taxon>
    </lineage>
</organism>
<dbReference type="EMBL" id="ML208277">
    <property type="protein sequence ID" value="TFK73279.1"/>
    <property type="molecule type" value="Genomic_DNA"/>
</dbReference>
<dbReference type="Proteomes" id="UP000308600">
    <property type="component" value="Unassembled WGS sequence"/>
</dbReference>
<keyword evidence="2" id="KW-1185">Reference proteome</keyword>
<sequence length="161" mass="18243">MVTSPRLQSFYCSDDSTDPVPPSLPVNPANDHHLLRPPPPLIYYDTTLLFFISFPYSLLHLFIACKSGVPPIFILSIIYRAFFPNELHRILLLTDYLACYDSIILVYYSLCTMCTIIDQGRFLAILFIQYAYEGLQPPIAPFSFPLPLPLCPATLCASNIF</sequence>
<gene>
    <name evidence="1" type="ORF">BDN72DRAFT_214646</name>
</gene>
<name>A0ACD3B6H1_9AGAR</name>
<protein>
    <submittedName>
        <fullName evidence="1">Uncharacterized protein</fullName>
    </submittedName>
</protein>
<evidence type="ECO:0000313" key="2">
    <source>
        <dbReference type="Proteomes" id="UP000308600"/>
    </source>
</evidence>
<reference evidence="1 2" key="1">
    <citation type="journal article" date="2019" name="Nat. Ecol. Evol.">
        <title>Megaphylogeny resolves global patterns of mushroom evolution.</title>
        <authorList>
            <person name="Varga T."/>
            <person name="Krizsan K."/>
            <person name="Foldi C."/>
            <person name="Dima B."/>
            <person name="Sanchez-Garcia M."/>
            <person name="Sanchez-Ramirez S."/>
            <person name="Szollosi G.J."/>
            <person name="Szarkandi J.G."/>
            <person name="Papp V."/>
            <person name="Albert L."/>
            <person name="Andreopoulos W."/>
            <person name="Angelini C."/>
            <person name="Antonin V."/>
            <person name="Barry K.W."/>
            <person name="Bougher N.L."/>
            <person name="Buchanan P."/>
            <person name="Buyck B."/>
            <person name="Bense V."/>
            <person name="Catcheside P."/>
            <person name="Chovatia M."/>
            <person name="Cooper J."/>
            <person name="Damon W."/>
            <person name="Desjardin D."/>
            <person name="Finy P."/>
            <person name="Geml J."/>
            <person name="Haridas S."/>
            <person name="Hughes K."/>
            <person name="Justo A."/>
            <person name="Karasinski D."/>
            <person name="Kautmanova I."/>
            <person name="Kiss B."/>
            <person name="Kocsube S."/>
            <person name="Kotiranta H."/>
            <person name="LaButti K.M."/>
            <person name="Lechner B.E."/>
            <person name="Liimatainen K."/>
            <person name="Lipzen A."/>
            <person name="Lukacs Z."/>
            <person name="Mihaltcheva S."/>
            <person name="Morgado L.N."/>
            <person name="Niskanen T."/>
            <person name="Noordeloos M.E."/>
            <person name="Ohm R.A."/>
            <person name="Ortiz-Santana B."/>
            <person name="Ovrebo C."/>
            <person name="Racz N."/>
            <person name="Riley R."/>
            <person name="Savchenko A."/>
            <person name="Shiryaev A."/>
            <person name="Soop K."/>
            <person name="Spirin V."/>
            <person name="Szebenyi C."/>
            <person name="Tomsovsky M."/>
            <person name="Tulloss R.E."/>
            <person name="Uehling J."/>
            <person name="Grigoriev I.V."/>
            <person name="Vagvolgyi C."/>
            <person name="Papp T."/>
            <person name="Martin F.M."/>
            <person name="Miettinen O."/>
            <person name="Hibbett D.S."/>
            <person name="Nagy L.G."/>
        </authorList>
    </citation>
    <scope>NUCLEOTIDE SEQUENCE [LARGE SCALE GENOMIC DNA]</scope>
    <source>
        <strain evidence="1 2">NL-1719</strain>
    </source>
</reference>
<accession>A0ACD3B6H1</accession>
<evidence type="ECO:0000313" key="1">
    <source>
        <dbReference type="EMBL" id="TFK73279.1"/>
    </source>
</evidence>
<proteinExistence type="predicted"/>